<comment type="caution">
    <text evidence="3">The sequence shown here is derived from an EMBL/GenBank/DDBJ whole genome shotgun (WGS) entry which is preliminary data.</text>
</comment>
<feature type="region of interest" description="Disordered" evidence="1">
    <location>
        <begin position="127"/>
        <end position="164"/>
    </location>
</feature>
<sequence>MQPTDKPLANMDDQGDRRMFEGLVNALGGAGIASAVAVILAIAAILIIGYFIYALFRSLTGSGRLHRGRNAQPRVAVLDMTPVDQKRQLVLIRRDEVEHLVLIGGLNDVLIESGIVRQPAGRRIDPAFANESSAAPKRAEPEPVAMPRAPAAQVRKPAAAPAPAPVAVPVAPVAQEVPEPRLETPAEPTLTVPQAAPQVQPPRPVQPPRSMATPTLPTARPAPQAPESSGTMQLRGTTGIPQQAAPAAAEPAEFAKSESTEPTPAPQPLQVRSFASNVQIPRQQPLTAKPAATAPAVTPPAPSGNAGASKNDIESFLTAELNTRSAAKSAQATTPAPAATAQPEKPEPEAARKEATKMPTLEDEMDALLRDFTLESPERR</sequence>
<feature type="compositionally biased region" description="Basic and acidic residues" evidence="1">
    <location>
        <begin position="367"/>
        <end position="380"/>
    </location>
</feature>
<reference evidence="3 4" key="1">
    <citation type="submission" date="2019-08" db="EMBL/GenBank/DDBJ databases">
        <title>Aureimonas fodiniaquatilis sp. nov., isolated from a coal mine wastewater.</title>
        <authorList>
            <person name="Kim W."/>
        </authorList>
    </citation>
    <scope>NUCLEOTIDE SEQUENCE [LARGE SCALE GENOMIC DNA]</scope>
    <source>
        <strain evidence="3 4">CAU 1482</strain>
    </source>
</reference>
<feature type="transmembrane region" description="Helical" evidence="2">
    <location>
        <begin position="26"/>
        <end position="56"/>
    </location>
</feature>
<feature type="compositionally biased region" description="Low complexity" evidence="1">
    <location>
        <begin position="241"/>
        <end position="252"/>
    </location>
</feature>
<feature type="compositionally biased region" description="Polar residues" evidence="1">
    <location>
        <begin position="227"/>
        <end position="240"/>
    </location>
</feature>
<evidence type="ECO:0000256" key="1">
    <source>
        <dbReference type="SAM" id="MobiDB-lite"/>
    </source>
</evidence>
<feature type="compositionally biased region" description="Low complexity" evidence="1">
    <location>
        <begin position="147"/>
        <end position="159"/>
    </location>
</feature>
<feature type="compositionally biased region" description="Basic and acidic residues" evidence="1">
    <location>
        <begin position="344"/>
        <end position="356"/>
    </location>
</feature>
<evidence type="ECO:0000313" key="3">
    <source>
        <dbReference type="EMBL" id="KAA0972628.1"/>
    </source>
</evidence>
<evidence type="ECO:0000256" key="2">
    <source>
        <dbReference type="SAM" id="Phobius"/>
    </source>
</evidence>
<dbReference type="EMBL" id="VTWH01000001">
    <property type="protein sequence ID" value="KAA0972628.1"/>
    <property type="molecule type" value="Genomic_DNA"/>
</dbReference>
<feature type="region of interest" description="Disordered" evidence="1">
    <location>
        <begin position="181"/>
        <end position="380"/>
    </location>
</feature>
<keyword evidence="2" id="KW-0472">Membrane</keyword>
<keyword evidence="4" id="KW-1185">Reference proteome</keyword>
<feature type="compositionally biased region" description="Low complexity" evidence="1">
    <location>
        <begin position="208"/>
        <end position="226"/>
    </location>
</feature>
<keyword evidence="2" id="KW-1133">Transmembrane helix</keyword>
<feature type="compositionally biased region" description="Polar residues" evidence="1">
    <location>
        <begin position="273"/>
        <end position="284"/>
    </location>
</feature>
<protein>
    <recommendedName>
        <fullName evidence="5">Flagellar biosynthesis protein FliO</fullName>
    </recommendedName>
</protein>
<feature type="compositionally biased region" description="Low complexity" evidence="1">
    <location>
        <begin position="285"/>
        <end position="296"/>
    </location>
</feature>
<evidence type="ECO:0008006" key="5">
    <source>
        <dbReference type="Google" id="ProtNLM"/>
    </source>
</evidence>
<accession>A0A5B0E1U3</accession>
<evidence type="ECO:0000313" key="4">
    <source>
        <dbReference type="Proteomes" id="UP000324738"/>
    </source>
</evidence>
<dbReference type="Proteomes" id="UP000324738">
    <property type="component" value="Unassembled WGS sequence"/>
</dbReference>
<keyword evidence="2" id="KW-0812">Transmembrane</keyword>
<feature type="compositionally biased region" description="Low complexity" evidence="1">
    <location>
        <begin position="325"/>
        <end position="343"/>
    </location>
</feature>
<name>A0A5B0E1U3_9HYPH</name>
<dbReference type="AlphaFoldDB" id="A0A5B0E1U3"/>
<proteinExistence type="predicted"/>
<organism evidence="3 4">
    <name type="scientific">Aureimonas fodinaquatilis</name>
    <dbReference type="NCBI Taxonomy" id="2565783"/>
    <lineage>
        <taxon>Bacteria</taxon>
        <taxon>Pseudomonadati</taxon>
        <taxon>Pseudomonadota</taxon>
        <taxon>Alphaproteobacteria</taxon>
        <taxon>Hyphomicrobiales</taxon>
        <taxon>Aurantimonadaceae</taxon>
        <taxon>Aureimonas</taxon>
    </lineage>
</organism>
<gene>
    <name evidence="3" type="ORF">FPY71_06020</name>
</gene>